<dbReference type="Pfam" id="PF00072">
    <property type="entry name" value="Response_reg"/>
    <property type="match status" value="1"/>
</dbReference>
<keyword evidence="6" id="KW-0804">Transcription</keyword>
<dbReference type="PANTHER" id="PTHR43547">
    <property type="entry name" value="TWO-COMPONENT HISTIDINE KINASE"/>
    <property type="match status" value="1"/>
</dbReference>
<reference evidence="13" key="1">
    <citation type="journal article" date="2019" name="Int. J. Syst. Evol. Microbiol.">
        <title>The Global Catalogue of Microorganisms (GCM) 10K type strain sequencing project: providing services to taxonomists for standard genome sequencing and annotation.</title>
        <authorList>
            <consortium name="The Broad Institute Genomics Platform"/>
            <consortium name="The Broad Institute Genome Sequencing Center for Infectious Disease"/>
            <person name="Wu L."/>
            <person name="Ma J."/>
        </authorList>
    </citation>
    <scope>NUCLEOTIDE SEQUENCE [LARGE SCALE GENOMIC DNA]</scope>
    <source>
        <strain evidence="13">JCM 17925</strain>
    </source>
</reference>
<evidence type="ECO:0000256" key="8">
    <source>
        <dbReference type="SAM" id="Phobius"/>
    </source>
</evidence>
<feature type="transmembrane region" description="Helical" evidence="8">
    <location>
        <begin position="231"/>
        <end position="248"/>
    </location>
</feature>
<dbReference type="SUPFAM" id="SSF46689">
    <property type="entry name" value="Homeodomain-like"/>
    <property type="match status" value="1"/>
</dbReference>
<keyword evidence="8" id="KW-0812">Transmembrane</keyword>
<dbReference type="SUPFAM" id="SSF55874">
    <property type="entry name" value="ATPase domain of HSP90 chaperone/DNA topoisomerase II/histidine kinase"/>
    <property type="match status" value="1"/>
</dbReference>
<dbReference type="InterPro" id="IPR018060">
    <property type="entry name" value="HTH_AraC"/>
</dbReference>
<feature type="transmembrane region" description="Helical" evidence="8">
    <location>
        <begin position="384"/>
        <end position="403"/>
    </location>
</feature>
<dbReference type="CDD" id="cd16922">
    <property type="entry name" value="HATPase_EvgS-ArcB-TorS-like"/>
    <property type="match status" value="1"/>
</dbReference>
<dbReference type="InterPro" id="IPR003594">
    <property type="entry name" value="HATPase_dom"/>
</dbReference>
<dbReference type="SUPFAM" id="SSF52172">
    <property type="entry name" value="CheY-like"/>
    <property type="match status" value="1"/>
</dbReference>
<name>A0ABP8KRD0_9BACT</name>
<evidence type="ECO:0000259" key="11">
    <source>
        <dbReference type="PROSITE" id="PS50110"/>
    </source>
</evidence>
<dbReference type="SMART" id="SM00387">
    <property type="entry name" value="HATPase_c"/>
    <property type="match status" value="1"/>
</dbReference>
<accession>A0ABP8KRD0</accession>
<dbReference type="PROSITE" id="PS50109">
    <property type="entry name" value="HIS_KIN"/>
    <property type="match status" value="1"/>
</dbReference>
<evidence type="ECO:0000256" key="1">
    <source>
        <dbReference type="ARBA" id="ARBA00000085"/>
    </source>
</evidence>
<dbReference type="RefSeq" id="WP_345269947.1">
    <property type="nucleotide sequence ID" value="NZ_BAABHB010000010.1"/>
</dbReference>
<evidence type="ECO:0000256" key="3">
    <source>
        <dbReference type="ARBA" id="ARBA00022553"/>
    </source>
</evidence>
<dbReference type="Gene3D" id="1.10.10.60">
    <property type="entry name" value="Homeodomain-like"/>
    <property type="match status" value="1"/>
</dbReference>
<dbReference type="Gene3D" id="1.10.287.130">
    <property type="match status" value="1"/>
</dbReference>
<comment type="caution">
    <text evidence="12">The sequence shown here is derived from an EMBL/GenBank/DDBJ whole genome shotgun (WGS) entry which is preliminary data.</text>
</comment>
<dbReference type="InterPro" id="IPR018062">
    <property type="entry name" value="HTH_AraC-typ_CS"/>
</dbReference>
<dbReference type="InterPro" id="IPR036097">
    <property type="entry name" value="HisK_dim/P_sf"/>
</dbReference>
<dbReference type="PANTHER" id="PTHR43547:SF2">
    <property type="entry name" value="HYBRID SIGNAL TRANSDUCTION HISTIDINE KINASE C"/>
    <property type="match status" value="1"/>
</dbReference>
<dbReference type="InterPro" id="IPR011006">
    <property type="entry name" value="CheY-like_superfamily"/>
</dbReference>
<proteinExistence type="predicted"/>
<feature type="domain" description="Response regulatory" evidence="11">
    <location>
        <begin position="697"/>
        <end position="812"/>
    </location>
</feature>
<keyword evidence="13" id="KW-1185">Reference proteome</keyword>
<feature type="transmembrane region" description="Helical" evidence="8">
    <location>
        <begin position="323"/>
        <end position="344"/>
    </location>
</feature>
<dbReference type="Pfam" id="PF07695">
    <property type="entry name" value="7TMR-DISM_7TM"/>
    <property type="match status" value="1"/>
</dbReference>
<dbReference type="EMBL" id="BAABHB010000010">
    <property type="protein sequence ID" value="GAA4413583.1"/>
    <property type="molecule type" value="Genomic_DNA"/>
</dbReference>
<dbReference type="SUPFAM" id="SSF49785">
    <property type="entry name" value="Galactose-binding domain-like"/>
    <property type="match status" value="1"/>
</dbReference>
<dbReference type="Proteomes" id="UP001500936">
    <property type="component" value="Unassembled WGS sequence"/>
</dbReference>
<dbReference type="Pfam" id="PF02518">
    <property type="entry name" value="HATPase_c"/>
    <property type="match status" value="1"/>
</dbReference>
<sequence length="948" mass="105495">MNSFALFSGWIWLRTLLIAISTFFILKTGVYAQSPVARKGLLDLRAYKIDGKDIPLQGEWQWYWQQMRTSADSQTGYEYTHFPKTWNQSTWRGQPVPALGYATYELTILLPPQTEPLALALPDCYSAYRLLVNGKEIAHSGIPGTSLETSTPFWSTQVRALPPGDTLHLLLQISNFRHAKGGPYRGIRLGTLANLEWKQHANLATDFLVAGCLFMGGLFFLALYRYNRQEVSILYFSLFCLLYSYRLVGSDQYALHTLLPWLNWHVAIYLEYLTLYLSVAMFALYTGAMYPRDTYPQLVKVMAGICFGFAAVTVLAPSTLFTLLINPFLGLVSLYIAYALYVYWTAARNQRPGAQYALISTGLFGLVVTVVILKYLGVASPERAVLLGCYIGFFFLQSLILSYRFAFAFRQAKEQAEEGLRVKSEFLASISHEIRTPLTLIIAPVEQLLNTGTTDSALLSKSLSTVLRNARHLLQLINQMLDLAKLEAGKMTISESKGDLRLFVGDVVESFRPAADTRNVSLFFQSDTIPEEVLFDADKMGKMVYNLLSNALKFTPSGGTIRISLTFTPSAEDVWTATLTVTDTGKGIPAASLPRIFERFYQVEDPTNSFSGGTGIGLALVKEITDLMTGTIQVTSTVGQGTTFRIDIPLRTAAGVPLVPDCSFSTRPDPIPELTYEGQLLLANSANGQPGTIAKPLALIVEDNPELRHYIAQGLLDLCRIITASDGQEGWDICRQELPDVVISDIMMPRMNGYSLCKAIKENSLTNHIGVILLSARASLESRIEGLSAGANDFLAKPFSHDELQLRVSSLLNYQMVLRSYFNQQLAQVAPAQQANAVENAFLQKLYHILEEHLEDKQFGVEDLAAAVSMSSRSLNRKLSSLLGITSREVIRNYRLKKAAELLKAGFGIWETSDRVGFDTPSYFGQCFKEFYGFTPTQYMQGHPALKQ</sequence>
<evidence type="ECO:0000256" key="4">
    <source>
        <dbReference type="ARBA" id="ARBA00023015"/>
    </source>
</evidence>
<dbReference type="InterPro" id="IPR036890">
    <property type="entry name" value="HATPase_C_sf"/>
</dbReference>
<dbReference type="Gene3D" id="2.60.120.260">
    <property type="entry name" value="Galactose-binding domain-like"/>
    <property type="match status" value="1"/>
</dbReference>
<dbReference type="EC" id="2.7.13.3" evidence="2"/>
<evidence type="ECO:0000313" key="13">
    <source>
        <dbReference type="Proteomes" id="UP001500936"/>
    </source>
</evidence>
<evidence type="ECO:0000259" key="10">
    <source>
        <dbReference type="PROSITE" id="PS50109"/>
    </source>
</evidence>
<keyword evidence="3 7" id="KW-0597">Phosphoprotein</keyword>
<feature type="transmembrane region" description="Helical" evidence="8">
    <location>
        <begin position="268"/>
        <end position="286"/>
    </location>
</feature>
<keyword evidence="8" id="KW-1133">Transmembrane helix</keyword>
<evidence type="ECO:0000259" key="9">
    <source>
        <dbReference type="PROSITE" id="PS01124"/>
    </source>
</evidence>
<protein>
    <recommendedName>
        <fullName evidence="2">histidine kinase</fullName>
        <ecNumber evidence="2">2.7.13.3</ecNumber>
    </recommendedName>
</protein>
<feature type="domain" description="HTH araC/xylS-type" evidence="9">
    <location>
        <begin position="844"/>
        <end position="942"/>
    </location>
</feature>
<gene>
    <name evidence="12" type="ORF">GCM10023187_42040</name>
</gene>
<keyword evidence="4" id="KW-0805">Transcription regulation</keyword>
<dbReference type="PRINTS" id="PR00344">
    <property type="entry name" value="BCTRLSENSOR"/>
</dbReference>
<dbReference type="InterPro" id="IPR005467">
    <property type="entry name" value="His_kinase_dom"/>
</dbReference>
<comment type="catalytic activity">
    <reaction evidence="1">
        <text>ATP + protein L-histidine = ADP + protein N-phospho-L-histidine.</text>
        <dbReference type="EC" id="2.7.13.3"/>
    </reaction>
</comment>
<evidence type="ECO:0000256" key="7">
    <source>
        <dbReference type="PROSITE-ProRule" id="PRU00169"/>
    </source>
</evidence>
<evidence type="ECO:0000256" key="6">
    <source>
        <dbReference type="ARBA" id="ARBA00023163"/>
    </source>
</evidence>
<evidence type="ECO:0000313" key="12">
    <source>
        <dbReference type="EMBL" id="GAA4413583.1"/>
    </source>
</evidence>
<dbReference type="PROSITE" id="PS01124">
    <property type="entry name" value="HTH_ARAC_FAMILY_2"/>
    <property type="match status" value="1"/>
</dbReference>
<organism evidence="12 13">
    <name type="scientific">Nibrella viscosa</name>
    <dbReference type="NCBI Taxonomy" id="1084524"/>
    <lineage>
        <taxon>Bacteria</taxon>
        <taxon>Pseudomonadati</taxon>
        <taxon>Bacteroidota</taxon>
        <taxon>Cytophagia</taxon>
        <taxon>Cytophagales</taxon>
        <taxon>Spirosomataceae</taxon>
        <taxon>Nibrella</taxon>
    </lineage>
</organism>
<dbReference type="Gene3D" id="3.40.50.2300">
    <property type="match status" value="1"/>
</dbReference>
<feature type="domain" description="Histidine kinase" evidence="10">
    <location>
        <begin position="429"/>
        <end position="652"/>
    </location>
</feature>
<feature type="transmembrane region" description="Helical" evidence="8">
    <location>
        <begin position="298"/>
        <end position="317"/>
    </location>
</feature>
<dbReference type="InterPro" id="IPR003661">
    <property type="entry name" value="HisK_dim/P_dom"/>
</dbReference>
<keyword evidence="8" id="KW-0472">Membrane</keyword>
<feature type="transmembrane region" description="Helical" evidence="8">
    <location>
        <begin position="356"/>
        <end position="378"/>
    </location>
</feature>
<dbReference type="InterPro" id="IPR008979">
    <property type="entry name" value="Galactose-bd-like_sf"/>
</dbReference>
<dbReference type="CDD" id="cd00082">
    <property type="entry name" value="HisKA"/>
    <property type="match status" value="1"/>
</dbReference>
<evidence type="ECO:0000256" key="5">
    <source>
        <dbReference type="ARBA" id="ARBA00023125"/>
    </source>
</evidence>
<dbReference type="SMART" id="SM00448">
    <property type="entry name" value="REC"/>
    <property type="match status" value="1"/>
</dbReference>
<dbReference type="PROSITE" id="PS00041">
    <property type="entry name" value="HTH_ARAC_FAMILY_1"/>
    <property type="match status" value="1"/>
</dbReference>
<feature type="modified residue" description="4-aspartylphosphate" evidence="7">
    <location>
        <position position="745"/>
    </location>
</feature>
<feature type="transmembrane region" description="Helical" evidence="8">
    <location>
        <begin position="207"/>
        <end position="224"/>
    </location>
</feature>
<dbReference type="InterPro" id="IPR009057">
    <property type="entry name" value="Homeodomain-like_sf"/>
</dbReference>
<dbReference type="Pfam" id="PF12833">
    <property type="entry name" value="HTH_18"/>
    <property type="match status" value="1"/>
</dbReference>
<dbReference type="SMART" id="SM00342">
    <property type="entry name" value="HTH_ARAC"/>
    <property type="match status" value="1"/>
</dbReference>
<dbReference type="InterPro" id="IPR004358">
    <property type="entry name" value="Sig_transdc_His_kin-like_C"/>
</dbReference>
<dbReference type="SMART" id="SM00388">
    <property type="entry name" value="HisKA"/>
    <property type="match status" value="1"/>
</dbReference>
<keyword evidence="5" id="KW-0238">DNA-binding</keyword>
<dbReference type="PROSITE" id="PS50110">
    <property type="entry name" value="RESPONSE_REGULATORY"/>
    <property type="match status" value="1"/>
</dbReference>
<dbReference type="Pfam" id="PF00512">
    <property type="entry name" value="HisKA"/>
    <property type="match status" value="1"/>
</dbReference>
<dbReference type="SUPFAM" id="SSF47384">
    <property type="entry name" value="Homodimeric domain of signal transducing histidine kinase"/>
    <property type="match status" value="1"/>
</dbReference>
<dbReference type="InterPro" id="IPR011623">
    <property type="entry name" value="7TMR_DISM_rcpt_extracell_dom1"/>
</dbReference>
<dbReference type="Gene3D" id="3.30.565.10">
    <property type="entry name" value="Histidine kinase-like ATPase, C-terminal domain"/>
    <property type="match status" value="1"/>
</dbReference>
<dbReference type="InterPro" id="IPR001789">
    <property type="entry name" value="Sig_transdc_resp-reg_receiver"/>
</dbReference>
<evidence type="ECO:0000256" key="2">
    <source>
        <dbReference type="ARBA" id="ARBA00012438"/>
    </source>
</evidence>